<evidence type="ECO:0000313" key="2">
    <source>
        <dbReference type="Proteomes" id="UP001497700"/>
    </source>
</evidence>
<keyword evidence="2" id="KW-1185">Reference proteome</keyword>
<comment type="caution">
    <text evidence="1">The sequence shown here is derived from an EMBL/GenBank/DDBJ whole genome shotgun (WGS) entry which is preliminary data.</text>
</comment>
<sequence length="2612" mass="286722">MNDDIAIVGFSFKLPQDVDDVSSFWDVLQNRRNLMTEWPESRITNGSFEASKEGNVHCRGGHFITEDPGAFDAPFFSVTAKEAASMDPMQRWTLEASYHAFENAGIPAERLRGSSCGVFSASMTDDYKRMIAQDPDNVPRMAVTGTFASIIPNRVSWYFDLHGPSIHVDSACSSSLLALDLACQSIRAGEASSAIVTGSNLILGPTIYQMLSSLNFLSPDSKCYSFDHRANGYARGEGVIALIIKPLSDAVRDGDMIRGVIRSTSSNQDGHTPGLTQPSPQAQEDLIRQVYKKANLPLDVTRYFEAHGTGTPVGDPIEMKAIGRVFRTSRSNEDPLYVGSVKANIGHLEGSSGLAGVLKSVLILEKGIIPANANFEEVNPKLDVDFYHTKIPSENTPWPSEGLRRISVNSFGFGGTNVHVILDDALHYLQERGLAGNHCTIASYGTTHRINGTNGTNGSSHPNGLIQTNGKANGHSNGVKTEKTNGTNGINGANGTNGASHLDELIRTNGKPNGTTNGHGNGVEAQDTNGTNGHHRDLTSRVLVWSAADEKALKRMLEEYQTFFKDQVSSSFSKLDDLAFTLATRRSHMLWRAFAVVNGEPEYQDVNLSVVKPIRSSTETGIAFVFTGQGAQYASMGSDLLQYPLFETTLRQIDDIYRSLGCQWSIFDELHNKQNIDRPEYSQPLSTAIQIGLVELLKSFGVVPKAVVGHSSGEIAAAYAIGALSLLAASKVSYFRGQLAGKLRAASSTPEAMISVNLPENEVQGYLQSIGADVAAQINIACINSPLNCTLSGKESAIDIAKEKLDKDGIFAQKLKTGVAYHSPTMCQIADEYIRQMGSLNDGNPKGIKSSIPMVSSVTGKPIRAASLATAQYWVDNMVSPVRFADAVHVLTQKTSTLKVGMGNITDLIEVGAHPALRRPVQDTLAKAGNKNKQVRYSYVLHRSYSAVQTTLELLGQLFCHGHTVLIPSANQGTTGPVPIPRRFLVDCPKYPFDHSKTYWSESRLSRDFRLREGVKGETLGARSFDWNPLEPRWRNFLSVETTPWIGDHVISGTVIYPAAGMLVMAMEAVQQMCPDNRVVSGYYVKEAQFMNPILVKEAWEDRTETMLHLKPVKRPYEKESTWSDVTIYSYYDNRWTECFKANIQVEYEDSAQVDVQKERRQAHDKVKHQFDQAKELCTRPVDSGVFYEDATEHGLGYGESFQVIEDIQWDGKANAIARVNMSKWKTTSLIHPVVLDSAFHVLRVSTTLGLSLSNATNVPVRLVDGWFSPSGWQQPETSSVRYFATSEVKGGRESEEGTIYALADDGSVLCTMRRLITAAVSRKNEGSQAAKKLLYSIDWKPQLSLLEPQQLESAVDANTFVRDEDTMLHHHQKLSYALDKVVSKTLKQLSGEDRKRVIESQLRHMEWLEHHVKHLPAERTAEDVSEAELEGLLQEIEAIHPPWKLHTTVVRRLTEILTGEVGSLEVIFDSTLADDFYADMFEHVCDDRLLKFLDLATHENPGLRILEVGAGTGGMTGRVIGALRQLEKQSGALKFSEYTYTDVSPSFFEKATARWEEVKERMTFKTFDMKRSAESQGFELGSYDLVIAGSVLHATEDLLATMRNVRTTLKPTGHLLLLEVIAPQDVVTNFTFGLVPGWWGRREEWRGLSPCIPEKQWDDVLKWTGFSGNDLVLRDYKAEACHIFSIIVSKAAEEQPPASSSSTGPVLVIDGQSQQQTELANLISASVAQSQDHQARIISLDQIQTANLTKEDTVICIAEVGKPFLATLSEERFKLLQQFLTQAQNLLWVTLTSTNDKEYSQYGVMEGFLRSIRHEESDKHIVTLAIESRGETEDEHARYIAKAYNAAFEAESTELEYIVRDGRLTTGRVAEDVSGNETLQSLLYPQLQDKPFSEGPALKLAVGETGTLDSLQLIEDVAQQAELLPHEVEIEAKSWGLNFRDVLCALGRLEDNELGVDCAGVVTRVGPGSNVKPGDRVAMISIDCMRTHPRALDHAVHKIPDDLSFEAAASILVPGMTAYYSMIDLARVRKGEKVLIHSAAGSTGQMAIRMAQMKGAEVFATVGSEEKREFLKETFGIPDDHTFNSRNTSFAQGVLRVTNGYGVDVVLNSISGDGLRATWECMAPFGRFVEIGVVDIKANSSLPMAGFARNVSYSAVDLRYVILKNPELTSELLKATIGLLTEGAVQHPGPLHLYPVSKAEQAFRYLQGGKNIGRIILNVDPSDVVPQLLVERRSWTFDANASYVIAGGSGGLGRAIMKWMADRGAKHFIVPSRSGSSKPVVAQVISELTKQGVHVVAPKCDVSSAESLAKVLEECSRTMPPVKGCINAAMVLQDAVFDNMTYAQWDLTMKSKVDSALNLHELLPKGLDFFILLSSLNGVCGALAQSNYAGGCSFQDALARYRVAHGQKGVSIDIGWMRNIGIVAETQAYQRQRKSWDDMQKIDDTELLALLTVLCDPSAPLPSQTGSQVLFGLRTPADFLVKGQTPPSLLTRPLFAAFSHIVGEAKSASKDAGVDLAAAFREAADTGDRIQIVIQALTQKLARSMAISPDDVELNKPLSSYGVDSLMAVELRNWIGRDFQATVAVFDIMGNVPVSAIGDLVVSKSTVGKTQ</sequence>
<dbReference type="Proteomes" id="UP001497700">
    <property type="component" value="Unassembled WGS sequence"/>
</dbReference>
<name>A0ACB9YV28_9PEZI</name>
<gene>
    <name evidence="1" type="ORF">F4820DRAFT_463573</name>
</gene>
<organism evidence="1 2">
    <name type="scientific">Hypoxylon rubiginosum</name>
    <dbReference type="NCBI Taxonomy" id="110542"/>
    <lineage>
        <taxon>Eukaryota</taxon>
        <taxon>Fungi</taxon>
        <taxon>Dikarya</taxon>
        <taxon>Ascomycota</taxon>
        <taxon>Pezizomycotina</taxon>
        <taxon>Sordariomycetes</taxon>
        <taxon>Xylariomycetidae</taxon>
        <taxon>Xylariales</taxon>
        <taxon>Hypoxylaceae</taxon>
        <taxon>Hypoxylon</taxon>
    </lineage>
</organism>
<proteinExistence type="predicted"/>
<evidence type="ECO:0000313" key="1">
    <source>
        <dbReference type="EMBL" id="KAI4862565.1"/>
    </source>
</evidence>
<protein>
    <submittedName>
        <fullName evidence="1">Uncharacterized protein</fullName>
    </submittedName>
</protein>
<accession>A0ACB9YV28</accession>
<reference evidence="1 2" key="1">
    <citation type="journal article" date="2022" name="New Phytol.">
        <title>Ecological generalism drives hyperdiversity of secondary metabolite gene clusters in xylarialean endophytes.</title>
        <authorList>
            <person name="Franco M.E.E."/>
            <person name="Wisecaver J.H."/>
            <person name="Arnold A.E."/>
            <person name="Ju Y.M."/>
            <person name="Slot J.C."/>
            <person name="Ahrendt S."/>
            <person name="Moore L.P."/>
            <person name="Eastman K.E."/>
            <person name="Scott K."/>
            <person name="Konkel Z."/>
            <person name="Mondo S.J."/>
            <person name="Kuo A."/>
            <person name="Hayes R.D."/>
            <person name="Haridas S."/>
            <person name="Andreopoulos B."/>
            <person name="Riley R."/>
            <person name="LaButti K."/>
            <person name="Pangilinan J."/>
            <person name="Lipzen A."/>
            <person name="Amirebrahimi M."/>
            <person name="Yan J."/>
            <person name="Adam C."/>
            <person name="Keymanesh K."/>
            <person name="Ng V."/>
            <person name="Louie K."/>
            <person name="Northen T."/>
            <person name="Drula E."/>
            <person name="Henrissat B."/>
            <person name="Hsieh H.M."/>
            <person name="Youens-Clark K."/>
            <person name="Lutzoni F."/>
            <person name="Miadlikowska J."/>
            <person name="Eastwood D.C."/>
            <person name="Hamelin R.C."/>
            <person name="Grigoriev I.V."/>
            <person name="U'Ren J.M."/>
        </authorList>
    </citation>
    <scope>NUCLEOTIDE SEQUENCE [LARGE SCALE GENOMIC DNA]</scope>
    <source>
        <strain evidence="1 2">CBS 119005</strain>
    </source>
</reference>
<dbReference type="EMBL" id="MU393523">
    <property type="protein sequence ID" value="KAI4862565.1"/>
    <property type="molecule type" value="Genomic_DNA"/>
</dbReference>